<dbReference type="SMART" id="SM00558">
    <property type="entry name" value="JmjC"/>
    <property type="match status" value="1"/>
</dbReference>
<dbReference type="EMBL" id="JACJVJ010000003">
    <property type="protein sequence ID" value="MBC2778998.1"/>
    <property type="molecule type" value="Genomic_DNA"/>
</dbReference>
<organism evidence="2 3">
    <name type="scientific">Parasphingopyxis marina</name>
    <dbReference type="NCBI Taxonomy" id="2761622"/>
    <lineage>
        <taxon>Bacteria</taxon>
        <taxon>Pseudomonadati</taxon>
        <taxon>Pseudomonadota</taxon>
        <taxon>Alphaproteobacteria</taxon>
        <taxon>Sphingomonadales</taxon>
        <taxon>Sphingomonadaceae</taxon>
        <taxon>Parasphingopyxis</taxon>
    </lineage>
</organism>
<dbReference type="Gene3D" id="2.60.120.650">
    <property type="entry name" value="Cupin"/>
    <property type="match status" value="1"/>
</dbReference>
<protein>
    <submittedName>
        <fullName evidence="2">Cupin-like domain-containing protein</fullName>
    </submittedName>
</protein>
<dbReference type="PROSITE" id="PS51184">
    <property type="entry name" value="JMJC"/>
    <property type="match status" value="1"/>
</dbReference>
<keyword evidence="3" id="KW-1185">Reference proteome</keyword>
<dbReference type="SUPFAM" id="SSF51197">
    <property type="entry name" value="Clavaminate synthase-like"/>
    <property type="match status" value="1"/>
</dbReference>
<evidence type="ECO:0000259" key="1">
    <source>
        <dbReference type="PROSITE" id="PS51184"/>
    </source>
</evidence>
<dbReference type="InterPro" id="IPR003347">
    <property type="entry name" value="JmjC_dom"/>
</dbReference>
<comment type="caution">
    <text evidence="2">The sequence shown here is derived from an EMBL/GenBank/DDBJ whole genome shotgun (WGS) entry which is preliminary data.</text>
</comment>
<dbReference type="PANTHER" id="PTHR12461:SF105">
    <property type="entry name" value="HYPOXIA-INDUCIBLE FACTOR 1-ALPHA INHIBITOR"/>
    <property type="match status" value="1"/>
</dbReference>
<proteinExistence type="predicted"/>
<reference evidence="2 3" key="1">
    <citation type="submission" date="2020-08" db="EMBL/GenBank/DDBJ databases">
        <title>Draft genome sequence of Parasphingopyxis sp. GrpM-11.</title>
        <authorList>
            <person name="Oh J."/>
            <person name="Roh D.-H."/>
        </authorList>
    </citation>
    <scope>NUCLEOTIDE SEQUENCE [LARGE SCALE GENOMIC DNA]</scope>
    <source>
        <strain evidence="2 3">GrpM-11</strain>
    </source>
</reference>
<dbReference type="PANTHER" id="PTHR12461">
    <property type="entry name" value="HYPOXIA-INDUCIBLE FACTOR 1 ALPHA INHIBITOR-RELATED"/>
    <property type="match status" value="1"/>
</dbReference>
<sequence length="288" mass="31781">MSDPLPVFADAALAALRSTYPERPVLLDHDLGGHPLLSRPALTELALSMRPVDVEYNRADLPVGIDPADIPENGLGIVETLETIDTNGSWMVLKFIEQNPVYREFLHETLAEVAPAVRDVTGEMLKLEGFIFVSSPGAVTPFHMDPEHNILLQIEGAKTMTVFPSADEELVPGPAHEAFHKGGHRNLDWREEFAEKGEAFALTSGKALYVPVKAPHWVQVTEGPALSLSITWQSEWAYREMYAREMNAALRSIGLKPSPPGRFPQQNLAKSFAWRAISKVQRTLKGAA</sequence>
<dbReference type="Pfam" id="PF08007">
    <property type="entry name" value="JmjC_2"/>
    <property type="match status" value="1"/>
</dbReference>
<evidence type="ECO:0000313" key="2">
    <source>
        <dbReference type="EMBL" id="MBC2778998.1"/>
    </source>
</evidence>
<dbReference type="Proteomes" id="UP000564378">
    <property type="component" value="Unassembled WGS sequence"/>
</dbReference>
<name>A0A842HXU6_9SPHN</name>
<accession>A0A842HXU6</accession>
<gene>
    <name evidence="2" type="ORF">H6P80_15345</name>
</gene>
<feature type="domain" description="JmjC" evidence="1">
    <location>
        <begin position="88"/>
        <end position="249"/>
    </location>
</feature>
<evidence type="ECO:0000313" key="3">
    <source>
        <dbReference type="Proteomes" id="UP000564378"/>
    </source>
</evidence>
<dbReference type="AlphaFoldDB" id="A0A842HXU6"/>
<dbReference type="RefSeq" id="WP_185802296.1">
    <property type="nucleotide sequence ID" value="NZ_JACJVJ010000003.1"/>
</dbReference>